<evidence type="ECO:0000313" key="2">
    <source>
        <dbReference type="Proteomes" id="UP000295649"/>
    </source>
</evidence>
<organism evidence="1 2">
    <name type="scientific">Methylomonas methanica</name>
    <dbReference type="NCBI Taxonomy" id="421"/>
    <lineage>
        <taxon>Bacteria</taxon>
        <taxon>Pseudomonadati</taxon>
        <taxon>Pseudomonadota</taxon>
        <taxon>Gammaproteobacteria</taxon>
        <taxon>Methylococcales</taxon>
        <taxon>Methylococcaceae</taxon>
        <taxon>Methylomonas</taxon>
    </lineage>
</organism>
<sequence length="44" mass="4544">MVLNNSNDAPPGDGTSYGGYFIQAIPCGMSQDLQGVLPSIRTTG</sequence>
<evidence type="ECO:0000313" key="1">
    <source>
        <dbReference type="EMBL" id="TCV83872.1"/>
    </source>
</evidence>
<dbReference type="Proteomes" id="UP000295649">
    <property type="component" value="Unassembled WGS sequence"/>
</dbReference>
<reference evidence="1 2" key="1">
    <citation type="submission" date="2019-03" db="EMBL/GenBank/DDBJ databases">
        <title>Systems level insights into methane cycling in arid and semi-arid ecosystems.</title>
        <authorList>
            <person name="Kalyuzhnaya M."/>
        </authorList>
    </citation>
    <scope>NUCLEOTIDE SEQUENCE [LARGE SCALE GENOMIC DNA]</scope>
    <source>
        <strain evidence="1 2">S-1</strain>
    </source>
</reference>
<keyword evidence="2" id="KW-1185">Reference proteome</keyword>
<comment type="caution">
    <text evidence="1">The sequence shown here is derived from an EMBL/GenBank/DDBJ whole genome shotgun (WGS) entry which is preliminary data.</text>
</comment>
<proteinExistence type="predicted"/>
<name>A0ABY2CLX8_METMH</name>
<protein>
    <submittedName>
        <fullName evidence="1">Uncharacterized protein</fullName>
    </submittedName>
</protein>
<gene>
    <name evidence="1" type="ORF">EDE11_1082</name>
</gene>
<accession>A0ABY2CLX8</accession>
<dbReference type="EMBL" id="SMCN01000008">
    <property type="protein sequence ID" value="TCV83872.1"/>
    <property type="molecule type" value="Genomic_DNA"/>
</dbReference>